<dbReference type="Proteomes" id="UP000095287">
    <property type="component" value="Unplaced"/>
</dbReference>
<sequence>MGLVEAPGTPIKTAYWRSQEQPESVLSAESSGLWSRIQASCFSGKAQLHAASDSAVCTRPKLGTELFICAPIGTDFLLRRQTREYEDQQGPGRRVLLEEGRDQGTRDFHDGAALSKYPVKVIAAWNLR</sequence>
<organism evidence="1 2">
    <name type="scientific">Steinernema glaseri</name>
    <dbReference type="NCBI Taxonomy" id="37863"/>
    <lineage>
        <taxon>Eukaryota</taxon>
        <taxon>Metazoa</taxon>
        <taxon>Ecdysozoa</taxon>
        <taxon>Nematoda</taxon>
        <taxon>Chromadorea</taxon>
        <taxon>Rhabditida</taxon>
        <taxon>Tylenchina</taxon>
        <taxon>Panagrolaimomorpha</taxon>
        <taxon>Strongyloidoidea</taxon>
        <taxon>Steinernematidae</taxon>
        <taxon>Steinernema</taxon>
    </lineage>
</organism>
<accession>A0A1I7Y181</accession>
<proteinExistence type="predicted"/>
<protein>
    <submittedName>
        <fullName evidence="2">Uncharacterized protein</fullName>
    </submittedName>
</protein>
<name>A0A1I7Y181_9BILA</name>
<dbReference type="WBParaSite" id="L893_g1170.t1">
    <property type="protein sequence ID" value="L893_g1170.t1"/>
    <property type="gene ID" value="L893_g1170"/>
</dbReference>
<keyword evidence="1" id="KW-1185">Reference proteome</keyword>
<evidence type="ECO:0000313" key="2">
    <source>
        <dbReference type="WBParaSite" id="L893_g1170.t1"/>
    </source>
</evidence>
<dbReference type="AlphaFoldDB" id="A0A1I7Y181"/>
<evidence type="ECO:0000313" key="1">
    <source>
        <dbReference type="Proteomes" id="UP000095287"/>
    </source>
</evidence>
<reference evidence="2" key="1">
    <citation type="submission" date="2016-11" db="UniProtKB">
        <authorList>
            <consortium name="WormBaseParasite"/>
        </authorList>
    </citation>
    <scope>IDENTIFICATION</scope>
</reference>